<gene>
    <name evidence="1" type="ORF">JEQ17_29705</name>
</gene>
<organism evidence="1 2">
    <name type="scientific">Streptomyces liliifuscus</name>
    <dbReference type="NCBI Taxonomy" id="2797636"/>
    <lineage>
        <taxon>Bacteria</taxon>
        <taxon>Bacillati</taxon>
        <taxon>Actinomycetota</taxon>
        <taxon>Actinomycetes</taxon>
        <taxon>Kitasatosporales</taxon>
        <taxon>Streptomycetaceae</taxon>
        <taxon>Streptomyces</taxon>
    </lineage>
</organism>
<evidence type="ECO:0000313" key="2">
    <source>
        <dbReference type="Proteomes" id="UP000595636"/>
    </source>
</evidence>
<protein>
    <submittedName>
        <fullName evidence="1">Uncharacterized protein</fullName>
    </submittedName>
</protein>
<name>A0A7T7RDY7_9ACTN</name>
<reference evidence="1 2" key="1">
    <citation type="submission" date="2020-12" db="EMBL/GenBank/DDBJ databases">
        <title>A novel species.</title>
        <authorList>
            <person name="Li K."/>
        </authorList>
    </citation>
    <scope>NUCLEOTIDE SEQUENCE [LARGE SCALE GENOMIC DNA]</scope>
    <source>
        <strain evidence="1 2">ZYC-3</strain>
    </source>
</reference>
<dbReference type="KEGG" id="slf:JEQ17_29705"/>
<dbReference type="Proteomes" id="UP000595636">
    <property type="component" value="Chromosome"/>
</dbReference>
<evidence type="ECO:0000313" key="1">
    <source>
        <dbReference type="EMBL" id="QQM43171.1"/>
    </source>
</evidence>
<sequence>MKALTFKEREVPQVREGGIALQELATEDGEPSFPPVSNPSCEAMRDIRHGENASTVVSQVFNWEGDIYPAYSTIAAYKDGEARKVFAELEQALGACRSYSGEGYAGKFKLAVKMEKDPDVGDEAVRFREIAPFRDLGDRDEQFTLVRSGNVIVTFQALNIGGSSSFPEDLIDKQVERLREAQRK</sequence>
<proteinExistence type="predicted"/>
<accession>A0A7T7RDY7</accession>
<dbReference type="RefSeq" id="WP_200398008.1">
    <property type="nucleotide sequence ID" value="NZ_CP066831.1"/>
</dbReference>
<dbReference type="AlphaFoldDB" id="A0A7T7RDY7"/>
<dbReference type="EMBL" id="CP066831">
    <property type="protein sequence ID" value="QQM43171.1"/>
    <property type="molecule type" value="Genomic_DNA"/>
</dbReference>
<keyword evidence="2" id="KW-1185">Reference proteome</keyword>